<accession>A0A6J7X8M5</accession>
<proteinExistence type="predicted"/>
<sequence length="74" mass="8569">MKREDIKDFLKEVLTGLEEHDELSVIRNKVVFAAMEFGSMLVKDVHPSEPVIQEVILPAIKKFEERVNEAFNLK</sequence>
<name>A0A6J7X8M5_9CAUD</name>
<organism evidence="1">
    <name type="scientific">uncultured Caudovirales phage</name>
    <dbReference type="NCBI Taxonomy" id="2100421"/>
    <lineage>
        <taxon>Viruses</taxon>
        <taxon>Duplodnaviria</taxon>
        <taxon>Heunggongvirae</taxon>
        <taxon>Uroviricota</taxon>
        <taxon>Caudoviricetes</taxon>
        <taxon>Peduoviridae</taxon>
        <taxon>Maltschvirus</taxon>
        <taxon>Maltschvirus maltsch</taxon>
    </lineage>
</organism>
<evidence type="ECO:0000313" key="1">
    <source>
        <dbReference type="EMBL" id="CAB5226237.1"/>
    </source>
</evidence>
<protein>
    <submittedName>
        <fullName evidence="1">Uncharacterized protein</fullName>
    </submittedName>
</protein>
<gene>
    <name evidence="1" type="ORF">UFOVP760_16</name>
</gene>
<reference evidence="1" key="1">
    <citation type="submission" date="2020-05" db="EMBL/GenBank/DDBJ databases">
        <authorList>
            <person name="Chiriac C."/>
            <person name="Salcher M."/>
            <person name="Ghai R."/>
            <person name="Kavagutti S V."/>
        </authorList>
    </citation>
    <scope>NUCLEOTIDE SEQUENCE</scope>
</reference>
<dbReference type="EMBL" id="LR798360">
    <property type="protein sequence ID" value="CAB5226237.1"/>
    <property type="molecule type" value="Genomic_DNA"/>
</dbReference>